<organism evidence="5 6">
    <name type="scientific">Lithohypha guttulata</name>
    <dbReference type="NCBI Taxonomy" id="1690604"/>
    <lineage>
        <taxon>Eukaryota</taxon>
        <taxon>Fungi</taxon>
        <taxon>Dikarya</taxon>
        <taxon>Ascomycota</taxon>
        <taxon>Pezizomycotina</taxon>
        <taxon>Eurotiomycetes</taxon>
        <taxon>Chaetothyriomycetidae</taxon>
        <taxon>Chaetothyriales</taxon>
        <taxon>Trichomeriaceae</taxon>
        <taxon>Lithohypha</taxon>
    </lineage>
</organism>
<feature type="region of interest" description="Disordered" evidence="4">
    <location>
        <begin position="1"/>
        <end position="83"/>
    </location>
</feature>
<feature type="compositionally biased region" description="Basic and acidic residues" evidence="4">
    <location>
        <begin position="28"/>
        <end position="38"/>
    </location>
</feature>
<dbReference type="GO" id="GO:0046540">
    <property type="term" value="C:U4/U6 x U5 tri-snRNP complex"/>
    <property type="evidence" value="ECO:0007669"/>
    <property type="project" value="TreeGrafter"/>
</dbReference>
<accession>A0AAN7SZU7</accession>
<dbReference type="GO" id="GO:0045292">
    <property type="term" value="P:mRNA cis splicing, via spliceosome"/>
    <property type="evidence" value="ECO:0007669"/>
    <property type="project" value="TreeGrafter"/>
</dbReference>
<dbReference type="PANTHER" id="PTHR14152:SF5">
    <property type="entry name" value="U4_U6.U5 TRI-SNRNP-ASSOCIATED PROTEIN 1"/>
    <property type="match status" value="1"/>
</dbReference>
<comment type="subcellular location">
    <subcellularLocation>
        <location evidence="1">Nucleus</location>
    </subcellularLocation>
</comment>
<evidence type="ECO:0000256" key="2">
    <source>
        <dbReference type="ARBA" id="ARBA00006076"/>
    </source>
</evidence>
<dbReference type="InterPro" id="IPR005011">
    <property type="entry name" value="SNU66/SART1"/>
</dbReference>
<comment type="caution">
    <text evidence="5">The sequence shown here is derived from an EMBL/GenBank/DDBJ whole genome shotgun (WGS) entry which is preliminary data.</text>
</comment>
<dbReference type="PANTHER" id="PTHR14152">
    <property type="entry name" value="SQUAMOUS CELL CARCINOMA ANTIGEN RECOGNISED BY CYTOTOXIC T LYMPHOCYTES"/>
    <property type="match status" value="1"/>
</dbReference>
<dbReference type="Pfam" id="PF03343">
    <property type="entry name" value="SART-1"/>
    <property type="match status" value="1"/>
</dbReference>
<feature type="compositionally biased region" description="Basic and acidic residues" evidence="4">
    <location>
        <begin position="65"/>
        <end position="74"/>
    </location>
</feature>
<evidence type="ECO:0000256" key="4">
    <source>
        <dbReference type="SAM" id="MobiDB-lite"/>
    </source>
</evidence>
<evidence type="ECO:0000256" key="1">
    <source>
        <dbReference type="ARBA" id="ARBA00004123"/>
    </source>
</evidence>
<evidence type="ECO:0000313" key="5">
    <source>
        <dbReference type="EMBL" id="KAK5086377.1"/>
    </source>
</evidence>
<feature type="compositionally biased region" description="Basic residues" evidence="4">
    <location>
        <begin position="281"/>
        <end position="292"/>
    </location>
</feature>
<dbReference type="Proteomes" id="UP001309876">
    <property type="component" value="Unassembled WGS sequence"/>
</dbReference>
<feature type="region of interest" description="Disordered" evidence="4">
    <location>
        <begin position="281"/>
        <end position="331"/>
    </location>
</feature>
<protein>
    <submittedName>
        <fullName evidence="5">Uncharacterized protein</fullName>
    </submittedName>
</protein>
<gene>
    <name evidence="5" type="ORF">LTR05_003545</name>
</gene>
<keyword evidence="6" id="KW-1185">Reference proteome</keyword>
<evidence type="ECO:0000256" key="3">
    <source>
        <dbReference type="ARBA" id="ARBA00023242"/>
    </source>
</evidence>
<feature type="region of interest" description="Disordered" evidence="4">
    <location>
        <begin position="387"/>
        <end position="425"/>
    </location>
</feature>
<comment type="similarity">
    <text evidence="2">Belongs to the SNU66/SART1 family.</text>
</comment>
<reference evidence="5 6" key="1">
    <citation type="submission" date="2023-08" db="EMBL/GenBank/DDBJ databases">
        <title>Black Yeasts Isolated from many extreme environments.</title>
        <authorList>
            <person name="Coleine C."/>
            <person name="Stajich J.E."/>
            <person name="Selbmann L."/>
        </authorList>
    </citation>
    <scope>NUCLEOTIDE SEQUENCE [LARGE SCALE GENOMIC DNA]</scope>
    <source>
        <strain evidence="5 6">CCFEE 5910</strain>
    </source>
</reference>
<keyword evidence="3" id="KW-0539">Nucleus</keyword>
<feature type="region of interest" description="Disordered" evidence="4">
    <location>
        <begin position="511"/>
        <end position="536"/>
    </location>
</feature>
<dbReference type="AlphaFoldDB" id="A0AAN7SZU7"/>
<dbReference type="EMBL" id="JAVRRJ010000003">
    <property type="protein sequence ID" value="KAK5086377.1"/>
    <property type="molecule type" value="Genomic_DNA"/>
</dbReference>
<evidence type="ECO:0000313" key="6">
    <source>
        <dbReference type="Proteomes" id="UP001309876"/>
    </source>
</evidence>
<dbReference type="GO" id="GO:0000481">
    <property type="term" value="P:maturation of 5S rRNA"/>
    <property type="evidence" value="ECO:0007669"/>
    <property type="project" value="TreeGrafter"/>
</dbReference>
<feature type="compositionally biased region" description="Basic and acidic residues" evidence="4">
    <location>
        <begin position="511"/>
        <end position="527"/>
    </location>
</feature>
<name>A0AAN7SZU7_9EURO</name>
<proteinExistence type="inferred from homology"/>
<sequence>MDSAAIEQMNKLRKSLGLPLLGPQADTDGPKFKQKVEDEGSDEEQASTLETREAAGYSNFQQLQDEEKKKAQREQRKKAIQKARDAAARIQKLEGKGLGDVGADDVDAKTWLKGQKQRQKEVERERARKLEEELAERERLAALDYTSADLAGVQVAHELGDFEDDAADQILTLKDQEIGKDEDEEEGDVLESADLIARDKLKEKLDAKKRVRYDIHDDERKELLSQYDEKKRKAFTLDAQGRSIEERDSKRQAVGEKLKNTISLDFLKPEPVSDYQEIKIKKPKKSMKKNKRQKEADEDDIFPTTTNGDTEAMDVDMFKSKPQTETNINDDEDLSNALMFSRRAALKKKKLRPEDIVKQLKEEEDAAIIEPEGGLVLDDTTAFLDNLNTRAPEDSPKPVQNSVEIEPTEREQRQASVDDEDAPMSDSNQAYAVIEGDEQTLLDKVKQEAAKDAAGISETGLEREETLDQGIGAALKLLKGRGVLKESGANERNSIYRDRQNFITEQRLREHQADQHARAQRERDRALGKNKGMSMQEREEQARWQNEKRAQQMSIQAAAAFNKEYKPDVQLKYVDDSGRVLNQKEAFKHLSHQFHGKGSGKQKTEKHIKKIEEEKRREATSILDTGRDNDRGLQRAQGTMGKKANIAGFNAPNTWLPDVKGGLGLTI</sequence>